<keyword evidence="2" id="KW-0732">Signal</keyword>
<evidence type="ECO:0000313" key="4">
    <source>
        <dbReference type="Proteomes" id="UP000831390"/>
    </source>
</evidence>
<feature type="chain" id="PRO_5045660905" evidence="2">
    <location>
        <begin position="27"/>
        <end position="1124"/>
    </location>
</feature>
<sequence length="1124" mass="118820">MNIPLPLKTSLLVALTLLGSTASALAEGSKQLTPNTNPTVALTDAANTRSGYLSHDDNSPAAVSLGFLKPSTWVGPTSEAFSEDYRLYVHLEPNEVLYYGVHRIVRAGADAAIVQSDLTLTLRYGSGAGTVAQTTTLARNTASTNQALLLAQTGVINTATEALAGPQPNAGGYAPLTYTNTTGSAQEFYIEFTQVGESTMSEDNKRSEYDFWDFTVRSGGVEKPGRLYSKHWAFSAGASSTSTDNFQNRLSATFNLYPMVESRKTPGQYFVKQVELAGMRPLSFYFVSNEFGSTYDATSRNTVATRQRSQTTRTSYAQYPNFVNSPDVAIWPSAAIPTVSTSAATFCSSGVTQVAFTTRSDETGAFDILIDLNGDGINNNNDVLLQQFVTGGTYNTIVWNGRDKNNAVVNPTGQTIKYNFTSKGATINFPVFDAEGNPDGFRVRNARPGNAAYDLLYWDDTNLTNFTTKGVQLTGLDSTPGVHIWGANNNEGDTYTVNSWTYGFTVFQGAKTFAYTTACDNDSDGVDDLVDIDDDNDGVVDAVEAFSPVGVASTNTNYVDPSKFVAGASVPAYLDVNYVHPVLGAFRDANGDSVNDIFDVDQDGIPNHQDLDADGDGLTDAFEANGNANPTYTYGPATYNTGNGGSARTYIYQSSFDATLGRYTTSAAAAASSAGASAGVGPNGLPDAVETSVTRTVTGNGSSQTVTTTESGVSKYTLGDADGDSRTNGTLTSRAYNFLDLDSDNDGITDNLEAQTTAAYRAPSGTDTDRDGIDNTYDPTPGSGQTVGTALTTVANTDGDATADIFDTDSDNDNASKSALPIYRQTADWSEGFDTSGNGYAGDEIVAKARAFAAANTEKAAYYVVASPAGSTTVSAFLQLSKTVAGDKIPAFLDPASAYYHDDNFNGLVDLYDPAYGGAPSAAPRTGTGQPDANFRNAAVSTPLPVELTVFEATAAKADALLTWATASEKNNDHFVVERSFNSTTFAAVGTVRGQGNTARTTEYRFTDAGVGRLAQGTVYYRLQQVDADGTASYGPVREVVFGLGKTAVSLYPNPSPGNATLDLSGLPTGSYRVQVLDLTGRVLRTQQLDAVAAPLNLQGLPQGAFVVRVQGAGISQTLPLIRR</sequence>
<gene>
    <name evidence="3" type="ORF">MTP16_02990</name>
</gene>
<dbReference type="Proteomes" id="UP000831390">
    <property type="component" value="Chromosome"/>
</dbReference>
<dbReference type="InterPro" id="IPR026444">
    <property type="entry name" value="Secre_tail"/>
</dbReference>
<dbReference type="EMBL" id="CP094534">
    <property type="protein sequence ID" value="UOE34627.1"/>
    <property type="molecule type" value="Genomic_DNA"/>
</dbReference>
<name>A0ABY4B627_9BACT</name>
<proteinExistence type="predicted"/>
<evidence type="ECO:0000313" key="3">
    <source>
        <dbReference type="EMBL" id="UOE34627.1"/>
    </source>
</evidence>
<evidence type="ECO:0000256" key="1">
    <source>
        <dbReference type="SAM" id="MobiDB-lite"/>
    </source>
</evidence>
<organism evidence="3 4">
    <name type="scientific">Hymenobacter monticola</name>
    <dbReference type="NCBI Taxonomy" id="1705399"/>
    <lineage>
        <taxon>Bacteria</taxon>
        <taxon>Pseudomonadati</taxon>
        <taxon>Bacteroidota</taxon>
        <taxon>Cytophagia</taxon>
        <taxon>Cytophagales</taxon>
        <taxon>Hymenobacteraceae</taxon>
        <taxon>Hymenobacter</taxon>
    </lineage>
</organism>
<evidence type="ECO:0000256" key="2">
    <source>
        <dbReference type="SAM" id="SignalP"/>
    </source>
</evidence>
<keyword evidence="4" id="KW-1185">Reference proteome</keyword>
<dbReference type="RefSeq" id="WP_243515842.1">
    <property type="nucleotide sequence ID" value="NZ_CP094534.1"/>
</dbReference>
<dbReference type="NCBIfam" id="TIGR04183">
    <property type="entry name" value="Por_Secre_tail"/>
    <property type="match status" value="1"/>
</dbReference>
<reference evidence="3 4" key="1">
    <citation type="submission" date="2022-03" db="EMBL/GenBank/DDBJ databases">
        <title>Hymenobactersp. isolated from the air.</title>
        <authorList>
            <person name="Won M."/>
            <person name="Kwon S.-W."/>
        </authorList>
    </citation>
    <scope>NUCLEOTIDE SEQUENCE [LARGE SCALE GENOMIC DNA]</scope>
    <source>
        <strain evidence="3 4">KACC 22596</strain>
    </source>
</reference>
<protein>
    <submittedName>
        <fullName evidence="3">T9SS type A sorting domain-containing protein</fullName>
    </submittedName>
</protein>
<feature type="compositionally biased region" description="Polar residues" evidence="1">
    <location>
        <begin position="695"/>
        <end position="714"/>
    </location>
</feature>
<feature type="region of interest" description="Disordered" evidence="1">
    <location>
        <begin position="695"/>
        <end position="729"/>
    </location>
</feature>
<accession>A0ABY4B627</accession>
<feature type="signal peptide" evidence="2">
    <location>
        <begin position="1"/>
        <end position="26"/>
    </location>
</feature>